<evidence type="ECO:0000256" key="12">
    <source>
        <dbReference type="SAM" id="Phobius"/>
    </source>
</evidence>
<reference evidence="15 16" key="1">
    <citation type="submission" date="2017-10" db="EMBL/GenBank/DDBJ databases">
        <title>The draft genome sequence of Lewinella nigricans NBRC 102662.</title>
        <authorList>
            <person name="Wang K."/>
        </authorList>
    </citation>
    <scope>NUCLEOTIDE SEQUENCE [LARGE SCALE GENOMIC DNA]</scope>
    <source>
        <strain evidence="15 16">NBRC 102662</strain>
    </source>
</reference>
<evidence type="ECO:0000256" key="9">
    <source>
        <dbReference type="ARBA" id="ARBA00064003"/>
    </source>
</evidence>
<dbReference type="PRINTS" id="PR00344">
    <property type="entry name" value="BCTRLSENSOR"/>
</dbReference>
<name>A0A2D0NIF6_FLAN2</name>
<dbReference type="PANTHER" id="PTHR45339:SF1">
    <property type="entry name" value="HYBRID SIGNAL TRANSDUCTION HISTIDINE KINASE J"/>
    <property type="match status" value="1"/>
</dbReference>
<dbReference type="InterPro" id="IPR005467">
    <property type="entry name" value="His_kinase_dom"/>
</dbReference>
<dbReference type="InterPro" id="IPR001789">
    <property type="entry name" value="Sig_transdc_resp-reg_receiver"/>
</dbReference>
<dbReference type="AlphaFoldDB" id="A0A2D0NIF6"/>
<evidence type="ECO:0000313" key="15">
    <source>
        <dbReference type="EMBL" id="PHN08285.1"/>
    </source>
</evidence>
<feature type="transmembrane region" description="Helical" evidence="12">
    <location>
        <begin position="334"/>
        <end position="351"/>
    </location>
</feature>
<keyword evidence="16" id="KW-1185">Reference proteome</keyword>
<evidence type="ECO:0000256" key="4">
    <source>
        <dbReference type="ARBA" id="ARBA00022679"/>
    </source>
</evidence>
<feature type="transmembrane region" description="Helical" evidence="12">
    <location>
        <begin position="282"/>
        <end position="301"/>
    </location>
</feature>
<dbReference type="EMBL" id="PDUD01000002">
    <property type="protein sequence ID" value="PHN08285.1"/>
    <property type="molecule type" value="Genomic_DNA"/>
</dbReference>
<dbReference type="FunFam" id="3.30.565.10:FF:000010">
    <property type="entry name" value="Sensor histidine kinase RcsC"/>
    <property type="match status" value="1"/>
</dbReference>
<dbReference type="PROSITE" id="PS50109">
    <property type="entry name" value="HIS_KIN"/>
    <property type="match status" value="1"/>
</dbReference>
<dbReference type="GO" id="GO:0000155">
    <property type="term" value="F:phosphorelay sensor kinase activity"/>
    <property type="evidence" value="ECO:0007669"/>
    <property type="project" value="InterPro"/>
</dbReference>
<dbReference type="InterPro" id="IPR036097">
    <property type="entry name" value="HisK_dim/P_sf"/>
</dbReference>
<evidence type="ECO:0000256" key="5">
    <source>
        <dbReference type="ARBA" id="ARBA00022741"/>
    </source>
</evidence>
<evidence type="ECO:0000256" key="11">
    <source>
        <dbReference type="PROSITE-ProRule" id="PRU00169"/>
    </source>
</evidence>
<keyword evidence="5" id="KW-0547">Nucleotide-binding</keyword>
<dbReference type="Pfam" id="PF02518">
    <property type="entry name" value="HATPase_c"/>
    <property type="match status" value="1"/>
</dbReference>
<dbReference type="Proteomes" id="UP000223913">
    <property type="component" value="Unassembled WGS sequence"/>
</dbReference>
<dbReference type="SUPFAM" id="SSF55874">
    <property type="entry name" value="ATPase domain of HSP90 chaperone/DNA topoisomerase II/histidine kinase"/>
    <property type="match status" value="1"/>
</dbReference>
<dbReference type="SMART" id="SM00387">
    <property type="entry name" value="HATPase_c"/>
    <property type="match status" value="1"/>
</dbReference>
<dbReference type="FunFam" id="1.10.287.130:FF:000002">
    <property type="entry name" value="Two-component osmosensing histidine kinase"/>
    <property type="match status" value="1"/>
</dbReference>
<sequence>MAGIPVNLIAMCCISNKLWIALFCLISIPAFSQQQKAENGHISLKLQQLLKTGQDLDGNWLIYWDTLLDPDAFREPNQLPEAEAIKFPSLWNGKMIAGKKRTGRGKATYRLKISLDQQPDTLLGLFLPDFFTAYKVWVNGREVAANGQVGWDRRSSKPHWLPQVKNITTNARELDLILQISNYHHRKGGVTESIRIGASERLADDLNRRFFFIFLILGLFLMTGFFLFAFWFVGKKEKGVLFFSLFCIVHSYYLVGSEHYPLHHLFPNLPFALTVRLEYLSLYWSLGLYWLIAGLLFPNVIRRQWIRATLVLCTLYSLWTIFGPVSFFSSTLNVFLAIIFLSMCYGMWQFFRSFEKERPGLGFGRVGFACLFFMAVYSIGDNINLWQVNTFVEFTSYLGFLLGQSMQYVAQFAQEQKRTADEASAASQAKTDFLATMSHEIRTPMNGVVGMADLLSKTPLNPEQTEYLTAIKSSGQNLVAILNDILDLSKIEAEKMQLESRLFNLPDLIREVVGVLRESLQEKDLAFLERIDEDVPRYLNGDPIRLRQILLNLLSNAIKFTQKGSVGLHLYRHGVGEGKIQLGMEVRDTGIGMSDQQLTRLFEPFTQAETSTYRKYGGTGLGLAIIHRLIQIMNGSINVESELGGGSVFTVIIPFSLPNPRESGLPPEPQREPAVNVPTEALSERLPLNILVAEDHPINQQLMRAVLRRLGYQASFVDNGRKVIEAFEAQDFDLVFMDVQMPLMNGLEASSLLRAGENGSSPPTTIIAMTANALEGDREKCLAAGMDDYIAKPIQVTMIEAVILKWGARRWVGGKKV</sequence>
<keyword evidence="4" id="KW-0808">Transferase</keyword>
<feature type="transmembrane region" description="Helical" evidence="12">
    <location>
        <begin position="210"/>
        <end position="233"/>
    </location>
</feature>
<keyword evidence="8" id="KW-0902">Two-component regulatory system</keyword>
<feature type="transmembrane region" description="Helical" evidence="12">
    <location>
        <begin position="308"/>
        <end position="328"/>
    </location>
</feature>
<evidence type="ECO:0000256" key="10">
    <source>
        <dbReference type="ARBA" id="ARBA00068150"/>
    </source>
</evidence>
<dbReference type="SMART" id="SM00388">
    <property type="entry name" value="HisKA"/>
    <property type="match status" value="1"/>
</dbReference>
<keyword evidence="6" id="KW-0418">Kinase</keyword>
<evidence type="ECO:0000313" key="16">
    <source>
        <dbReference type="Proteomes" id="UP000223913"/>
    </source>
</evidence>
<proteinExistence type="predicted"/>
<feature type="domain" description="Response regulatory" evidence="14">
    <location>
        <begin position="689"/>
        <end position="807"/>
    </location>
</feature>
<dbReference type="Pfam" id="PF00072">
    <property type="entry name" value="Response_reg"/>
    <property type="match status" value="1"/>
</dbReference>
<evidence type="ECO:0000256" key="7">
    <source>
        <dbReference type="ARBA" id="ARBA00022840"/>
    </source>
</evidence>
<dbReference type="Gene3D" id="3.30.565.10">
    <property type="entry name" value="Histidine kinase-like ATPase, C-terminal domain"/>
    <property type="match status" value="1"/>
</dbReference>
<dbReference type="PROSITE" id="PS50110">
    <property type="entry name" value="RESPONSE_REGULATORY"/>
    <property type="match status" value="1"/>
</dbReference>
<dbReference type="Gene3D" id="2.60.120.260">
    <property type="entry name" value="Galactose-binding domain-like"/>
    <property type="match status" value="1"/>
</dbReference>
<dbReference type="Pfam" id="PF00512">
    <property type="entry name" value="HisKA"/>
    <property type="match status" value="1"/>
</dbReference>
<keyword evidence="3 11" id="KW-0597">Phosphoprotein</keyword>
<comment type="caution">
    <text evidence="15">The sequence shown here is derived from an EMBL/GenBank/DDBJ whole genome shotgun (WGS) entry which is preliminary data.</text>
</comment>
<dbReference type="Gene3D" id="1.10.287.130">
    <property type="match status" value="1"/>
</dbReference>
<evidence type="ECO:0000259" key="13">
    <source>
        <dbReference type="PROSITE" id="PS50109"/>
    </source>
</evidence>
<dbReference type="CDD" id="cd17546">
    <property type="entry name" value="REC_hyHK_CKI1_RcsC-like"/>
    <property type="match status" value="1"/>
</dbReference>
<dbReference type="InterPro" id="IPR011623">
    <property type="entry name" value="7TMR_DISM_rcpt_extracell_dom1"/>
</dbReference>
<dbReference type="CDD" id="cd16922">
    <property type="entry name" value="HATPase_EvgS-ArcB-TorS-like"/>
    <property type="match status" value="1"/>
</dbReference>
<evidence type="ECO:0000256" key="6">
    <source>
        <dbReference type="ARBA" id="ARBA00022777"/>
    </source>
</evidence>
<dbReference type="Pfam" id="PF07695">
    <property type="entry name" value="7TMR-DISM_7TM"/>
    <property type="match status" value="1"/>
</dbReference>
<dbReference type="SMART" id="SM00448">
    <property type="entry name" value="REC"/>
    <property type="match status" value="1"/>
</dbReference>
<evidence type="ECO:0000259" key="14">
    <source>
        <dbReference type="PROSITE" id="PS50110"/>
    </source>
</evidence>
<evidence type="ECO:0000256" key="2">
    <source>
        <dbReference type="ARBA" id="ARBA00012438"/>
    </source>
</evidence>
<accession>A0A2D0NIF6</accession>
<dbReference type="CDD" id="cd00082">
    <property type="entry name" value="HisKA"/>
    <property type="match status" value="1"/>
</dbReference>
<keyword evidence="12" id="KW-0472">Membrane</keyword>
<dbReference type="Gene3D" id="3.40.50.2300">
    <property type="match status" value="1"/>
</dbReference>
<dbReference type="GO" id="GO:0005524">
    <property type="term" value="F:ATP binding"/>
    <property type="evidence" value="ECO:0007669"/>
    <property type="project" value="UniProtKB-KW"/>
</dbReference>
<feature type="domain" description="Histidine kinase" evidence="13">
    <location>
        <begin position="436"/>
        <end position="657"/>
    </location>
</feature>
<dbReference type="SUPFAM" id="SSF52172">
    <property type="entry name" value="CheY-like"/>
    <property type="match status" value="1"/>
</dbReference>
<feature type="transmembrane region" description="Helical" evidence="12">
    <location>
        <begin position="240"/>
        <end position="262"/>
    </location>
</feature>
<dbReference type="InterPro" id="IPR003594">
    <property type="entry name" value="HATPase_dom"/>
</dbReference>
<dbReference type="InterPro" id="IPR036890">
    <property type="entry name" value="HATPase_C_sf"/>
</dbReference>
<feature type="transmembrane region" description="Helical" evidence="12">
    <location>
        <begin position="363"/>
        <end position="380"/>
    </location>
</feature>
<dbReference type="InterPro" id="IPR011006">
    <property type="entry name" value="CheY-like_superfamily"/>
</dbReference>
<gene>
    <name evidence="15" type="ORF">CRP01_02895</name>
</gene>
<comment type="catalytic activity">
    <reaction evidence="1">
        <text>ATP + protein L-histidine = ADP + protein N-phospho-L-histidine.</text>
        <dbReference type="EC" id="2.7.13.3"/>
    </reaction>
</comment>
<dbReference type="InterPro" id="IPR003661">
    <property type="entry name" value="HisK_dim/P_dom"/>
</dbReference>
<organism evidence="15 16">
    <name type="scientific">Flavilitoribacter nigricans (strain ATCC 23147 / DSM 23189 / NBRC 102662 / NCIMB 1420 / SS-2)</name>
    <name type="common">Lewinella nigricans</name>
    <dbReference type="NCBI Taxonomy" id="1122177"/>
    <lineage>
        <taxon>Bacteria</taxon>
        <taxon>Pseudomonadati</taxon>
        <taxon>Bacteroidota</taxon>
        <taxon>Saprospiria</taxon>
        <taxon>Saprospirales</taxon>
        <taxon>Lewinellaceae</taxon>
        <taxon>Flavilitoribacter</taxon>
    </lineage>
</organism>
<dbReference type="PANTHER" id="PTHR45339">
    <property type="entry name" value="HYBRID SIGNAL TRANSDUCTION HISTIDINE KINASE J"/>
    <property type="match status" value="1"/>
</dbReference>
<comment type="subunit">
    <text evidence="9">At low DSF concentrations, interacts with RpfF.</text>
</comment>
<evidence type="ECO:0000256" key="3">
    <source>
        <dbReference type="ARBA" id="ARBA00022553"/>
    </source>
</evidence>
<feature type="modified residue" description="4-aspartylphosphate" evidence="11">
    <location>
        <position position="738"/>
    </location>
</feature>
<keyword evidence="7" id="KW-0067">ATP-binding</keyword>
<dbReference type="InterPro" id="IPR004358">
    <property type="entry name" value="Sig_transdc_His_kin-like_C"/>
</dbReference>
<dbReference type="SUPFAM" id="SSF47384">
    <property type="entry name" value="Homodimeric domain of signal transducing histidine kinase"/>
    <property type="match status" value="1"/>
</dbReference>
<protein>
    <recommendedName>
        <fullName evidence="10">Sensory/regulatory protein RpfC</fullName>
        <ecNumber evidence="2">2.7.13.3</ecNumber>
    </recommendedName>
</protein>
<evidence type="ECO:0000256" key="1">
    <source>
        <dbReference type="ARBA" id="ARBA00000085"/>
    </source>
</evidence>
<dbReference type="EC" id="2.7.13.3" evidence="2"/>
<keyword evidence="12" id="KW-0812">Transmembrane</keyword>
<keyword evidence="12" id="KW-1133">Transmembrane helix</keyword>
<dbReference type="SUPFAM" id="SSF49785">
    <property type="entry name" value="Galactose-binding domain-like"/>
    <property type="match status" value="1"/>
</dbReference>
<dbReference type="InterPro" id="IPR008979">
    <property type="entry name" value="Galactose-bd-like_sf"/>
</dbReference>
<evidence type="ECO:0000256" key="8">
    <source>
        <dbReference type="ARBA" id="ARBA00023012"/>
    </source>
</evidence>